<dbReference type="PANTHER" id="PTHR12110">
    <property type="entry name" value="HYDROXYPYRUVATE ISOMERASE"/>
    <property type="match status" value="1"/>
</dbReference>
<dbReference type="InterPro" id="IPR036237">
    <property type="entry name" value="Xyl_isomerase-like_sf"/>
</dbReference>
<organism evidence="2 3">
    <name type="scientific">Fibrella forsythiae</name>
    <dbReference type="NCBI Taxonomy" id="2817061"/>
    <lineage>
        <taxon>Bacteria</taxon>
        <taxon>Pseudomonadati</taxon>
        <taxon>Bacteroidota</taxon>
        <taxon>Cytophagia</taxon>
        <taxon>Cytophagales</taxon>
        <taxon>Spirosomataceae</taxon>
        <taxon>Fibrella</taxon>
    </lineage>
</organism>
<evidence type="ECO:0000259" key="1">
    <source>
        <dbReference type="Pfam" id="PF01261"/>
    </source>
</evidence>
<sequence>MTTTRRQFLQSVTLGATTLTIPSPLVAGAMPVSGLLVASPLIACNSYTWNTFYNRAGKIWMQDPEASLSDFVASGFRAYEPGVDSLKQVQILGPLLKKYSLAMPSLYVNSSLHNPNEADASIAAALAIADLAKTLGTRIIVTNPNPIKWGSADNKTDAELIEQVRNLDRLGAALRKRGLTLAYHTHAPEHRAAAREFHHMMLGSDPNNVSLCLDAHWVYRGSENSQIALFDVVKLYGKRIVELHVRQSKEGVWSETFTPTGDVDYSRLASALDAIKVNPLIVMEQCLETGSPNTLDAVTAHKQTLATAQTVFGQ</sequence>
<dbReference type="InterPro" id="IPR006311">
    <property type="entry name" value="TAT_signal"/>
</dbReference>
<dbReference type="PANTHER" id="PTHR12110:SF41">
    <property type="entry name" value="INOSOSE DEHYDRATASE"/>
    <property type="match status" value="1"/>
</dbReference>
<comment type="caution">
    <text evidence="2">The sequence shown here is derived from an EMBL/GenBank/DDBJ whole genome shotgun (WGS) entry which is preliminary data.</text>
</comment>
<protein>
    <submittedName>
        <fullName evidence="2">TIM barrel protein</fullName>
    </submittedName>
</protein>
<gene>
    <name evidence="2" type="ORF">J2I46_03675</name>
</gene>
<dbReference type="Pfam" id="PF01261">
    <property type="entry name" value="AP_endonuc_2"/>
    <property type="match status" value="1"/>
</dbReference>
<dbReference type="EMBL" id="JAFMYW010000001">
    <property type="protein sequence ID" value="MBO0947665.1"/>
    <property type="molecule type" value="Genomic_DNA"/>
</dbReference>
<reference evidence="2 3" key="1">
    <citation type="submission" date="2021-03" db="EMBL/GenBank/DDBJ databases">
        <title>Fibrella sp. HMF5405 genome sequencing and assembly.</title>
        <authorList>
            <person name="Kang H."/>
            <person name="Kim H."/>
            <person name="Bae S."/>
            <person name="Joh K."/>
        </authorList>
    </citation>
    <scope>NUCLEOTIDE SEQUENCE [LARGE SCALE GENOMIC DNA]</scope>
    <source>
        <strain evidence="2 3">HMF5405</strain>
    </source>
</reference>
<evidence type="ECO:0000313" key="2">
    <source>
        <dbReference type="EMBL" id="MBO0947665.1"/>
    </source>
</evidence>
<dbReference type="RefSeq" id="WP_207327573.1">
    <property type="nucleotide sequence ID" value="NZ_JAFMYW010000001.1"/>
</dbReference>
<evidence type="ECO:0000313" key="3">
    <source>
        <dbReference type="Proteomes" id="UP000664628"/>
    </source>
</evidence>
<dbReference type="SUPFAM" id="SSF51658">
    <property type="entry name" value="Xylose isomerase-like"/>
    <property type="match status" value="1"/>
</dbReference>
<proteinExistence type="predicted"/>
<dbReference type="InterPro" id="IPR013022">
    <property type="entry name" value="Xyl_isomerase-like_TIM-brl"/>
</dbReference>
<feature type="domain" description="Xylose isomerase-like TIM barrel" evidence="1">
    <location>
        <begin position="75"/>
        <end position="288"/>
    </location>
</feature>
<keyword evidence="3" id="KW-1185">Reference proteome</keyword>
<name>A0ABS3JCD1_9BACT</name>
<dbReference type="Proteomes" id="UP000664628">
    <property type="component" value="Unassembled WGS sequence"/>
</dbReference>
<accession>A0ABS3JCD1</accession>
<dbReference type="PROSITE" id="PS51318">
    <property type="entry name" value="TAT"/>
    <property type="match status" value="1"/>
</dbReference>
<dbReference type="Gene3D" id="3.20.20.150">
    <property type="entry name" value="Divalent-metal-dependent TIM barrel enzymes"/>
    <property type="match status" value="1"/>
</dbReference>
<dbReference type="InterPro" id="IPR050312">
    <property type="entry name" value="IolE/XylAMocC-like"/>
</dbReference>